<sequence>MDDVVNKDKRIVRLGMVARDCHGKVIMSSSKPINQLLSWTWLKQFTWYCLSNTSHENSLVEAGIIVKDIINLCDSIPSRAVKFTLNNGNQRWFGFKRSLSIFIILRWQMPS</sequence>
<keyword evidence="2" id="KW-1185">Reference proteome</keyword>
<reference evidence="2" key="1">
    <citation type="journal article" date="2010" name="Nat. Biotechnol.">
        <title>Draft genome sequence of the oilseed species Ricinus communis.</title>
        <authorList>
            <person name="Chan A.P."/>
            <person name="Crabtree J."/>
            <person name="Zhao Q."/>
            <person name="Lorenzi H."/>
            <person name="Orvis J."/>
            <person name="Puiu D."/>
            <person name="Melake-Berhan A."/>
            <person name="Jones K.M."/>
            <person name="Redman J."/>
            <person name="Chen G."/>
            <person name="Cahoon E.B."/>
            <person name="Gedil M."/>
            <person name="Stanke M."/>
            <person name="Haas B.J."/>
            <person name="Wortman J.R."/>
            <person name="Fraser-Liggett C.M."/>
            <person name="Ravel J."/>
            <person name="Rabinowicz P.D."/>
        </authorList>
    </citation>
    <scope>NUCLEOTIDE SEQUENCE [LARGE SCALE GENOMIC DNA]</scope>
    <source>
        <strain evidence="2">cv. Hale</strain>
    </source>
</reference>
<evidence type="ECO:0000313" key="2">
    <source>
        <dbReference type="Proteomes" id="UP000008311"/>
    </source>
</evidence>
<name>B9T0I8_RICCO</name>
<dbReference type="AlphaFoldDB" id="B9T0I8"/>
<dbReference type="InParanoid" id="B9T0I8"/>
<dbReference type="Proteomes" id="UP000008311">
    <property type="component" value="Unassembled WGS sequence"/>
</dbReference>
<organism evidence="1 2">
    <name type="scientific">Ricinus communis</name>
    <name type="common">Castor bean</name>
    <dbReference type="NCBI Taxonomy" id="3988"/>
    <lineage>
        <taxon>Eukaryota</taxon>
        <taxon>Viridiplantae</taxon>
        <taxon>Streptophyta</taxon>
        <taxon>Embryophyta</taxon>
        <taxon>Tracheophyta</taxon>
        <taxon>Spermatophyta</taxon>
        <taxon>Magnoliopsida</taxon>
        <taxon>eudicotyledons</taxon>
        <taxon>Gunneridae</taxon>
        <taxon>Pentapetalae</taxon>
        <taxon>rosids</taxon>
        <taxon>fabids</taxon>
        <taxon>Malpighiales</taxon>
        <taxon>Euphorbiaceae</taxon>
        <taxon>Acalyphoideae</taxon>
        <taxon>Acalypheae</taxon>
        <taxon>Ricinus</taxon>
    </lineage>
</organism>
<dbReference type="EMBL" id="EQ974306">
    <property type="protein sequence ID" value="EEF30613.1"/>
    <property type="molecule type" value="Genomic_DNA"/>
</dbReference>
<accession>B9T0I8</accession>
<gene>
    <name evidence="1" type="ORF">RCOM_0301740</name>
</gene>
<proteinExistence type="predicted"/>
<evidence type="ECO:0000313" key="1">
    <source>
        <dbReference type="EMBL" id="EEF30613.1"/>
    </source>
</evidence>
<protein>
    <submittedName>
        <fullName evidence="1">Uncharacterized protein</fullName>
    </submittedName>
</protein>